<feature type="region of interest" description="Disordered" evidence="1">
    <location>
        <begin position="72"/>
        <end position="102"/>
    </location>
</feature>
<accession>A0A7S1EXZ0</accession>
<gene>
    <name evidence="2" type="ORF">NSCI0253_LOCUS4940</name>
</gene>
<proteinExistence type="predicted"/>
<dbReference type="AlphaFoldDB" id="A0A7S1EXZ0"/>
<protein>
    <submittedName>
        <fullName evidence="2">Uncharacterized protein</fullName>
    </submittedName>
</protein>
<evidence type="ECO:0000256" key="1">
    <source>
        <dbReference type="SAM" id="MobiDB-lite"/>
    </source>
</evidence>
<feature type="compositionally biased region" description="Polar residues" evidence="1">
    <location>
        <begin position="78"/>
        <end position="96"/>
    </location>
</feature>
<name>A0A7S1EXZ0_NOCSC</name>
<dbReference type="EMBL" id="HBFQ01007041">
    <property type="protein sequence ID" value="CAD8830594.1"/>
    <property type="molecule type" value="Transcribed_RNA"/>
</dbReference>
<organism evidence="2">
    <name type="scientific">Noctiluca scintillans</name>
    <name type="common">Sea sparkle</name>
    <name type="synonym">Red tide dinoflagellate</name>
    <dbReference type="NCBI Taxonomy" id="2966"/>
    <lineage>
        <taxon>Eukaryota</taxon>
        <taxon>Sar</taxon>
        <taxon>Alveolata</taxon>
        <taxon>Dinophyceae</taxon>
        <taxon>Noctilucales</taxon>
        <taxon>Noctilucaceae</taxon>
        <taxon>Noctiluca</taxon>
    </lineage>
</organism>
<sequence>MTANSRTSHSKADETETVVVKKDNAQKNDAVLKALNIKKKKHEKCCTVHMELRNSALAKGLLKKRARLICATRPHQVRTPQHSTNTSDLDSLSGAPSDTALL</sequence>
<evidence type="ECO:0000313" key="2">
    <source>
        <dbReference type="EMBL" id="CAD8830594.1"/>
    </source>
</evidence>
<reference evidence="2" key="1">
    <citation type="submission" date="2021-01" db="EMBL/GenBank/DDBJ databases">
        <authorList>
            <person name="Corre E."/>
            <person name="Pelletier E."/>
            <person name="Niang G."/>
            <person name="Scheremetjew M."/>
            <person name="Finn R."/>
            <person name="Kale V."/>
            <person name="Holt S."/>
            <person name="Cochrane G."/>
            <person name="Meng A."/>
            <person name="Brown T."/>
            <person name="Cohen L."/>
        </authorList>
    </citation>
    <scope>NUCLEOTIDE SEQUENCE</scope>
</reference>